<comment type="caution">
    <text evidence="3">The sequence shown here is derived from an EMBL/GenBank/DDBJ whole genome shotgun (WGS) entry which is preliminary data.</text>
</comment>
<dbReference type="Pfam" id="PF04397">
    <property type="entry name" value="LytTR"/>
    <property type="match status" value="1"/>
</dbReference>
<dbReference type="EMBL" id="JAMFMB010000002">
    <property type="protein sequence ID" value="MCL6282434.1"/>
    <property type="molecule type" value="Genomic_DNA"/>
</dbReference>
<dbReference type="SMART" id="SM00850">
    <property type="entry name" value="LytTR"/>
    <property type="match status" value="1"/>
</dbReference>
<keyword evidence="4" id="KW-1185">Reference proteome</keyword>
<dbReference type="PROSITE" id="PS50930">
    <property type="entry name" value="HTH_LYTTR"/>
    <property type="match status" value="1"/>
</dbReference>
<keyword evidence="1" id="KW-1133">Transmembrane helix</keyword>
<feature type="transmembrane region" description="Helical" evidence="1">
    <location>
        <begin position="59"/>
        <end position="80"/>
    </location>
</feature>
<accession>A0ABT0PXU9</accession>
<feature type="transmembrane region" description="Helical" evidence="1">
    <location>
        <begin position="124"/>
        <end position="144"/>
    </location>
</feature>
<evidence type="ECO:0000259" key="2">
    <source>
        <dbReference type="PROSITE" id="PS50930"/>
    </source>
</evidence>
<feature type="domain" description="HTH LytTR-type" evidence="2">
    <location>
        <begin position="172"/>
        <end position="259"/>
    </location>
</feature>
<evidence type="ECO:0000313" key="3">
    <source>
        <dbReference type="EMBL" id="MCL6282434.1"/>
    </source>
</evidence>
<dbReference type="InterPro" id="IPR007492">
    <property type="entry name" value="LytTR_DNA-bd_dom"/>
</dbReference>
<protein>
    <submittedName>
        <fullName evidence="3">LytTR family transcriptional regulator</fullName>
    </submittedName>
</protein>
<evidence type="ECO:0000313" key="4">
    <source>
        <dbReference type="Proteomes" id="UP001203880"/>
    </source>
</evidence>
<feature type="transmembrane region" description="Helical" evidence="1">
    <location>
        <begin position="92"/>
        <end position="118"/>
    </location>
</feature>
<name>A0ABT0PXU9_9RHOB</name>
<evidence type="ECO:0000256" key="1">
    <source>
        <dbReference type="SAM" id="Phobius"/>
    </source>
</evidence>
<gene>
    <name evidence="3" type="ORF">M3P21_02735</name>
</gene>
<dbReference type="Gene3D" id="2.40.50.1020">
    <property type="entry name" value="LytTr DNA-binding domain"/>
    <property type="match status" value="1"/>
</dbReference>
<dbReference type="Proteomes" id="UP001203880">
    <property type="component" value="Unassembled WGS sequence"/>
</dbReference>
<sequence>MRQIRDNCANSTRAAFALRELQQHLKHPTTATILCGVALVLAIIDAFGLKDVMSVAPRLIYMLVMVWVTYAIGFLVAQTIGTRLSNSRIRGLTGWLVQGAVAGVFILAAVLGLNLLAFGSVPSSNLASFALSVIGAAMVITVTLQRIHHLGSEPDRAPAILDRLSFDKRGRLLALSAEDHYTNVRTSKGQELILIRFSDAVKEAAPVEGYRVHRSHWVSRSGIATVRHSKGRAIVTLTDGTEIPVSRSYLPLLKTAGLLPGHRI</sequence>
<proteinExistence type="predicted"/>
<keyword evidence="1" id="KW-0472">Membrane</keyword>
<dbReference type="RefSeq" id="WP_249706598.1">
    <property type="nucleotide sequence ID" value="NZ_JAMFMB010000002.1"/>
</dbReference>
<feature type="transmembrane region" description="Helical" evidence="1">
    <location>
        <begin position="29"/>
        <end position="47"/>
    </location>
</feature>
<organism evidence="3 4">
    <name type="scientific">Ruegeria spongiae</name>
    <dbReference type="NCBI Taxonomy" id="2942209"/>
    <lineage>
        <taxon>Bacteria</taxon>
        <taxon>Pseudomonadati</taxon>
        <taxon>Pseudomonadota</taxon>
        <taxon>Alphaproteobacteria</taxon>
        <taxon>Rhodobacterales</taxon>
        <taxon>Roseobacteraceae</taxon>
        <taxon>Ruegeria</taxon>
    </lineage>
</organism>
<reference evidence="3" key="1">
    <citation type="submission" date="2022-05" db="EMBL/GenBank/DDBJ databases">
        <authorList>
            <person name="Park J.-S."/>
        </authorList>
    </citation>
    <scope>NUCLEOTIDE SEQUENCE</scope>
    <source>
        <strain evidence="3">2012CJ41-6</strain>
    </source>
</reference>
<keyword evidence="1" id="KW-0812">Transmembrane</keyword>